<accession>A0ACC1SJU6</accession>
<evidence type="ECO:0000313" key="2">
    <source>
        <dbReference type="Proteomes" id="UP001148629"/>
    </source>
</evidence>
<dbReference type="EMBL" id="JANRMS010000360">
    <property type="protein sequence ID" value="KAJ3541298.1"/>
    <property type="molecule type" value="Genomic_DNA"/>
</dbReference>
<organism evidence="1 2">
    <name type="scientific">Fusarium decemcellulare</name>
    <dbReference type="NCBI Taxonomy" id="57161"/>
    <lineage>
        <taxon>Eukaryota</taxon>
        <taxon>Fungi</taxon>
        <taxon>Dikarya</taxon>
        <taxon>Ascomycota</taxon>
        <taxon>Pezizomycotina</taxon>
        <taxon>Sordariomycetes</taxon>
        <taxon>Hypocreomycetidae</taxon>
        <taxon>Hypocreales</taxon>
        <taxon>Nectriaceae</taxon>
        <taxon>Fusarium</taxon>
        <taxon>Fusarium decemcellulare species complex</taxon>
    </lineage>
</organism>
<reference evidence="1" key="1">
    <citation type="submission" date="2022-08" db="EMBL/GenBank/DDBJ databases">
        <title>Genome Sequence of Fusarium decemcellulare.</title>
        <authorList>
            <person name="Buettner E."/>
        </authorList>
    </citation>
    <scope>NUCLEOTIDE SEQUENCE</scope>
    <source>
        <strain evidence="1">Babe19</strain>
    </source>
</reference>
<proteinExistence type="predicted"/>
<keyword evidence="2" id="KW-1185">Reference proteome</keyword>
<sequence length="651" mass="72736">MEGYSVQEESRRILHERLLDDERLALPASFKEAAKKIKFVGDDPRPFVPTPCKITESASSLTALVAAAASAVAAERYGIDYQDIALNTDLATIFLESIMFPTVNGKSFIEHPRLIEELKTGDLYDGSNPIHQQATNIYKTKDGRFYHLHGSMNAAPTMEMLGVKEQTVTREEAIKIYAGKVAQHDADFLEKKANDELREAGVTCLTPEEFFESEQGKIMADEPLWTAKPIPAPKSEWPTVKNPDSSGFKPLAGIRIIDFARVIAAPVMSKILAVLGAEVIKVTNKDLPDVSALWMDLSTGKKDANIDMKTEQGKEIFANLVKGADVVIDGYRPGVLARLGFDSENLRKVNSKLIYLRENCYGFNGPLSHRSGWQQISDALVGIAWLQGRFLGLDEPVVPLLPNSDYQTGIVGAVAVLQALLKRTKSDTTFDIDTSLTQYNIWYYRLGQYNDIQAKELLERNKGFEARHTDDMYALLFRTHAAIQKIRPDIFKHPEYFWKMSGKEWGLGEDEGITILAPPFRFEKTKLEYLVPSGSRGRSKPEWQVDSNSKSKVLSVNEDITSVASPALILPLTRTTIIHAMVTEFFQKLSADFYPSLSIKVSPGAARVADPPLAKYDICWAACFSDEPHCPETWYQKQFGDCWTCCKSPDN</sequence>
<comment type="caution">
    <text evidence="1">The sequence shown here is derived from an EMBL/GenBank/DDBJ whole genome shotgun (WGS) entry which is preliminary data.</text>
</comment>
<gene>
    <name evidence="1" type="ORF">NM208_g4675</name>
</gene>
<evidence type="ECO:0000313" key="1">
    <source>
        <dbReference type="EMBL" id="KAJ3541298.1"/>
    </source>
</evidence>
<name>A0ACC1SJU6_9HYPO</name>
<dbReference type="Proteomes" id="UP001148629">
    <property type="component" value="Unassembled WGS sequence"/>
</dbReference>
<protein>
    <submittedName>
        <fullName evidence="1">Uncharacterized protein</fullName>
    </submittedName>
</protein>